<dbReference type="EMBL" id="GEGO01006014">
    <property type="protein sequence ID" value="JAR89390.1"/>
    <property type="molecule type" value="Transcribed_RNA"/>
</dbReference>
<evidence type="ECO:0000313" key="1">
    <source>
        <dbReference type="EMBL" id="JAR89390.1"/>
    </source>
</evidence>
<name>A0A147BF00_IXORI</name>
<sequence>MMLVHLASVLTGCSTKGSMCPQKRPQNCTLMKSTPSYATNYFTFLVATCLPMLRLPHFTLAFFFQRSAGFLCEEEYAFLSARTPSAI</sequence>
<accession>A0A147BF00</accession>
<reference evidence="1" key="1">
    <citation type="journal article" date="2018" name="PLoS Negl. Trop. Dis.">
        <title>Sialome diversity of ticks revealed by RNAseq of single tick salivary glands.</title>
        <authorList>
            <person name="Perner J."/>
            <person name="Kropackova S."/>
            <person name="Kopacek P."/>
            <person name="Ribeiro J.M."/>
        </authorList>
    </citation>
    <scope>NUCLEOTIDE SEQUENCE</scope>
    <source>
        <strain evidence="1">Siblings of single egg batch collected in Ceske Budejovice</strain>
        <tissue evidence="1">Salivary glands</tissue>
    </source>
</reference>
<dbReference type="AlphaFoldDB" id="A0A147BF00"/>
<proteinExistence type="predicted"/>
<protein>
    <submittedName>
        <fullName evidence="1">Uncharacterized protein</fullName>
    </submittedName>
</protein>
<organism evidence="1">
    <name type="scientific">Ixodes ricinus</name>
    <name type="common">Common tick</name>
    <name type="synonym">Acarus ricinus</name>
    <dbReference type="NCBI Taxonomy" id="34613"/>
    <lineage>
        <taxon>Eukaryota</taxon>
        <taxon>Metazoa</taxon>
        <taxon>Ecdysozoa</taxon>
        <taxon>Arthropoda</taxon>
        <taxon>Chelicerata</taxon>
        <taxon>Arachnida</taxon>
        <taxon>Acari</taxon>
        <taxon>Parasitiformes</taxon>
        <taxon>Ixodida</taxon>
        <taxon>Ixodoidea</taxon>
        <taxon>Ixodidae</taxon>
        <taxon>Ixodinae</taxon>
        <taxon>Ixodes</taxon>
    </lineage>
</organism>